<feature type="site" description="Important for substrate specificity" evidence="3">
    <location>
        <position position="225"/>
    </location>
</feature>
<dbReference type="Pfam" id="PF01048">
    <property type="entry name" value="PNP_UDP_1"/>
    <property type="match status" value="1"/>
</dbReference>
<dbReference type="SUPFAM" id="SSF53167">
    <property type="entry name" value="Purine and uridine phosphorylases"/>
    <property type="match status" value="1"/>
</dbReference>
<feature type="domain" description="Nucleoside phosphorylase" evidence="4">
    <location>
        <begin position="8"/>
        <end position="244"/>
    </location>
</feature>
<dbReference type="STRING" id="92487.SAMN02745130_00405"/>
<evidence type="ECO:0000256" key="3">
    <source>
        <dbReference type="HAMAP-Rule" id="MF_01963"/>
    </source>
</evidence>
<comment type="subunit">
    <text evidence="3">Homotrimer.</text>
</comment>
<feature type="site" description="Important for substrate specificity" evidence="3">
    <location>
        <position position="171"/>
    </location>
</feature>
<dbReference type="Proteomes" id="UP000190460">
    <property type="component" value="Unassembled WGS sequence"/>
</dbReference>
<reference evidence="5 6" key="1">
    <citation type="submission" date="2017-02" db="EMBL/GenBank/DDBJ databases">
        <authorList>
            <person name="Peterson S.W."/>
        </authorList>
    </citation>
    <scope>NUCLEOTIDE SEQUENCE [LARGE SCALE GENOMIC DNA]</scope>
    <source>
        <strain evidence="5 6">ATCC 49788</strain>
    </source>
</reference>
<evidence type="ECO:0000256" key="1">
    <source>
        <dbReference type="ARBA" id="ARBA00022676"/>
    </source>
</evidence>
<dbReference type="RefSeq" id="WP_078920916.1">
    <property type="nucleotide sequence ID" value="NZ_FUYB01000002.1"/>
</dbReference>
<comment type="catalytic activity">
    <reaction evidence="3">
        <text>S-methyl-5'-thioinosine + phosphate = 5-(methylsulfanyl)-alpha-D-ribose 1-phosphate + hypoxanthine</text>
        <dbReference type="Rhea" id="RHEA:30643"/>
        <dbReference type="ChEBI" id="CHEBI:17368"/>
        <dbReference type="ChEBI" id="CHEBI:43474"/>
        <dbReference type="ChEBI" id="CHEBI:48595"/>
        <dbReference type="ChEBI" id="CHEBI:58533"/>
        <dbReference type="EC" id="2.4.2.44"/>
    </reaction>
</comment>
<gene>
    <name evidence="5" type="ORF">SAMN02745130_00405</name>
</gene>
<feature type="binding site" evidence="3">
    <location>
        <begin position="56"/>
        <end position="57"/>
    </location>
    <ligand>
        <name>phosphate</name>
        <dbReference type="ChEBI" id="CHEBI:43474"/>
    </ligand>
</feature>
<dbReference type="AlphaFoldDB" id="A0A1T4VWN2"/>
<dbReference type="Gene3D" id="3.40.50.1580">
    <property type="entry name" value="Nucleoside phosphorylase domain"/>
    <property type="match status" value="1"/>
</dbReference>
<keyword evidence="2 3" id="KW-0808">Transferase</keyword>
<dbReference type="GO" id="GO:0006166">
    <property type="term" value="P:purine ribonucleoside salvage"/>
    <property type="evidence" value="ECO:0007669"/>
    <property type="project" value="UniProtKB-UniRule"/>
</dbReference>
<dbReference type="EMBL" id="FUYB01000002">
    <property type="protein sequence ID" value="SKA69235.1"/>
    <property type="molecule type" value="Genomic_DNA"/>
</dbReference>
<evidence type="ECO:0000313" key="6">
    <source>
        <dbReference type="Proteomes" id="UP000190460"/>
    </source>
</evidence>
<feature type="binding site" evidence="3">
    <location>
        <position position="14"/>
    </location>
    <ligand>
        <name>phosphate</name>
        <dbReference type="ChEBI" id="CHEBI:43474"/>
    </ligand>
</feature>
<dbReference type="GO" id="GO:0019509">
    <property type="term" value="P:L-methionine salvage from methylthioadenosine"/>
    <property type="evidence" value="ECO:0007669"/>
    <property type="project" value="TreeGrafter"/>
</dbReference>
<dbReference type="PANTHER" id="PTHR42679">
    <property type="entry name" value="S-METHYL-5'-THIOADENOSINE PHOSPHORYLASE"/>
    <property type="match status" value="1"/>
</dbReference>
<dbReference type="EC" id="2.4.2.44" evidence="3"/>
<keyword evidence="6" id="KW-1185">Reference proteome</keyword>
<feature type="binding site" evidence="3">
    <location>
        <position position="190"/>
    </location>
    <ligand>
        <name>phosphate</name>
        <dbReference type="ChEBI" id="CHEBI:43474"/>
    </ligand>
</feature>
<dbReference type="InterPro" id="IPR035994">
    <property type="entry name" value="Nucleoside_phosphorylase_sf"/>
</dbReference>
<dbReference type="InterPro" id="IPR010044">
    <property type="entry name" value="MTAP"/>
</dbReference>
<accession>A0A1T4VWN2</accession>
<evidence type="ECO:0000256" key="2">
    <source>
        <dbReference type="ARBA" id="ARBA00022679"/>
    </source>
</evidence>
<keyword evidence="3" id="KW-0660">Purine salvage</keyword>
<proteinExistence type="inferred from homology"/>
<protein>
    <recommendedName>
        <fullName evidence="3">Probable S-methyl-5'-thioinosine phosphorylase</fullName>
        <ecNumber evidence="3">2.4.2.44</ecNumber>
    </recommendedName>
    <alternativeName>
        <fullName evidence="3">5'-methylthioinosine phosphorylase</fullName>
        <shortName evidence="3">MTI phosphorylase</shortName>
        <shortName evidence="3">MTIP</shortName>
    </alternativeName>
</protein>
<dbReference type="InterPro" id="IPR000845">
    <property type="entry name" value="Nucleoside_phosphorylase_d"/>
</dbReference>
<organism evidence="5 6">
    <name type="scientific">Thiothrix eikelboomii</name>
    <dbReference type="NCBI Taxonomy" id="92487"/>
    <lineage>
        <taxon>Bacteria</taxon>
        <taxon>Pseudomonadati</taxon>
        <taxon>Pseudomonadota</taxon>
        <taxon>Gammaproteobacteria</taxon>
        <taxon>Thiotrichales</taxon>
        <taxon>Thiotrichaceae</taxon>
        <taxon>Thiothrix</taxon>
    </lineage>
</organism>
<comment type="pathway">
    <text evidence="3">Purine metabolism; purine nucleoside salvage.</text>
</comment>
<dbReference type="PANTHER" id="PTHR42679:SF2">
    <property type="entry name" value="S-METHYL-5'-THIOADENOSINE PHOSPHORYLASE"/>
    <property type="match status" value="1"/>
</dbReference>
<sequence>MSETKIAFAVIGGTGLTAIEGLEVIHREVVHTPYGEPSGQITHGMIGGQRIVFLARHGYTHNIPPHRINYRANIWALHSIGVRNVVAVGAVGGITPQMAPQTLVIPNQIIDYTYGRSHTFFDEGLRSVTHIDFSQPYCPKLRQALLNAGKQAAIDLIDGGTYAATQGPRLESAAEILRLERDGCDLVGMTAMPEAALAKELGLSYASCSVVANWAAGKTSGEITMSEIHRNLVVGMERLRQLLKVLNCCDL</sequence>
<name>A0A1T4VWN2_9GAMM</name>
<evidence type="ECO:0000313" key="5">
    <source>
        <dbReference type="EMBL" id="SKA69235.1"/>
    </source>
</evidence>
<dbReference type="NCBIfam" id="TIGR01694">
    <property type="entry name" value="MTAP"/>
    <property type="match status" value="1"/>
</dbReference>
<dbReference type="CDD" id="cd09010">
    <property type="entry name" value="MTAP_SsMTAPII_like_MTIP"/>
    <property type="match status" value="1"/>
</dbReference>
<dbReference type="OrthoDB" id="1523230at2"/>
<dbReference type="GO" id="GO:0005829">
    <property type="term" value="C:cytosol"/>
    <property type="evidence" value="ECO:0007669"/>
    <property type="project" value="TreeGrafter"/>
</dbReference>
<keyword evidence="1 3" id="KW-0328">Glycosyltransferase</keyword>
<dbReference type="HAMAP" id="MF_01963">
    <property type="entry name" value="MTAP"/>
    <property type="match status" value="1"/>
</dbReference>
<comment type="caution">
    <text evidence="3">Lacks conserved residue(s) required for the propagation of feature annotation.</text>
</comment>
<comment type="similarity">
    <text evidence="3">Belongs to the PNP/MTAP phosphorylase family. MTAP subfamily.</text>
</comment>
<evidence type="ECO:0000259" key="4">
    <source>
        <dbReference type="Pfam" id="PF01048"/>
    </source>
</evidence>
<comment type="function">
    <text evidence="3">Catalyzes the reversible phosphorylation of S-methyl-5'-thioinosine (MTI) to hypoxanthine and 5-methylthioribose-1-phosphate. Involved in the breakdown of S-methyl-5'-thioadenosine (MTA), a major by-product of polyamine biosynthesis. Catabolism of (MTA) occurs via deamination to MTI and phosphorolysis to hypoxanthine.</text>
</comment>
<dbReference type="GO" id="GO:0017061">
    <property type="term" value="F:S-methyl-5-thioadenosine phosphorylase activity"/>
    <property type="evidence" value="ECO:0007669"/>
    <property type="project" value="InterPro"/>
</dbReference>
<feature type="binding site" evidence="3">
    <location>
        <begin position="213"/>
        <end position="215"/>
    </location>
    <ligand>
        <name>substrate</name>
    </ligand>
</feature>
<comment type="miscellaneous">
    <text evidence="3">Although this enzyme belongs to the family of MTA phosphorylases based on sequence homology, it has been shown that conserved amino acid substitutions in the substrate binding pocket convert the substrate specificity of this enzyme from 6-aminopurines to 6-oxopurines.</text>
</comment>
<dbReference type="NCBIfam" id="NF006599">
    <property type="entry name" value="PRK09136.1"/>
    <property type="match status" value="1"/>
</dbReference>
<feature type="binding site" evidence="3">
    <location>
        <position position="189"/>
    </location>
    <ligand>
        <name>substrate</name>
    </ligand>
</feature>
<dbReference type="UniPathway" id="UPA00606"/>